<dbReference type="Proteomes" id="UP000308600">
    <property type="component" value="Unassembled WGS sequence"/>
</dbReference>
<keyword evidence="2" id="KW-1185">Reference proteome</keyword>
<dbReference type="EMBL" id="ML208260">
    <property type="protein sequence ID" value="TFK76200.1"/>
    <property type="molecule type" value="Genomic_DNA"/>
</dbReference>
<evidence type="ECO:0000313" key="2">
    <source>
        <dbReference type="Proteomes" id="UP000308600"/>
    </source>
</evidence>
<organism evidence="1 2">
    <name type="scientific">Pluteus cervinus</name>
    <dbReference type="NCBI Taxonomy" id="181527"/>
    <lineage>
        <taxon>Eukaryota</taxon>
        <taxon>Fungi</taxon>
        <taxon>Dikarya</taxon>
        <taxon>Basidiomycota</taxon>
        <taxon>Agaricomycotina</taxon>
        <taxon>Agaricomycetes</taxon>
        <taxon>Agaricomycetidae</taxon>
        <taxon>Agaricales</taxon>
        <taxon>Pluteineae</taxon>
        <taxon>Pluteaceae</taxon>
        <taxon>Pluteus</taxon>
    </lineage>
</organism>
<name>A0ACD3BE97_9AGAR</name>
<sequence>MQYYPKLTTFVSANGSWLVISQTSLISDLYHSSQFSPVAIHTQNKLNKIDAILWGLGGVAVSFPSGSNALQGCKWLTTLTPTLVHRAVHRCLIHYVCVLSL</sequence>
<protein>
    <submittedName>
        <fullName evidence="1">Uncharacterized protein</fullName>
    </submittedName>
</protein>
<accession>A0ACD3BE97</accession>
<evidence type="ECO:0000313" key="1">
    <source>
        <dbReference type="EMBL" id="TFK76200.1"/>
    </source>
</evidence>
<gene>
    <name evidence="1" type="ORF">BDN72DRAFT_223542</name>
</gene>
<reference evidence="1 2" key="1">
    <citation type="journal article" date="2019" name="Nat. Ecol. Evol.">
        <title>Megaphylogeny resolves global patterns of mushroom evolution.</title>
        <authorList>
            <person name="Varga T."/>
            <person name="Krizsan K."/>
            <person name="Foldi C."/>
            <person name="Dima B."/>
            <person name="Sanchez-Garcia M."/>
            <person name="Sanchez-Ramirez S."/>
            <person name="Szollosi G.J."/>
            <person name="Szarkandi J.G."/>
            <person name="Papp V."/>
            <person name="Albert L."/>
            <person name="Andreopoulos W."/>
            <person name="Angelini C."/>
            <person name="Antonin V."/>
            <person name="Barry K.W."/>
            <person name="Bougher N.L."/>
            <person name="Buchanan P."/>
            <person name="Buyck B."/>
            <person name="Bense V."/>
            <person name="Catcheside P."/>
            <person name="Chovatia M."/>
            <person name="Cooper J."/>
            <person name="Damon W."/>
            <person name="Desjardin D."/>
            <person name="Finy P."/>
            <person name="Geml J."/>
            <person name="Haridas S."/>
            <person name="Hughes K."/>
            <person name="Justo A."/>
            <person name="Karasinski D."/>
            <person name="Kautmanova I."/>
            <person name="Kiss B."/>
            <person name="Kocsube S."/>
            <person name="Kotiranta H."/>
            <person name="LaButti K.M."/>
            <person name="Lechner B.E."/>
            <person name="Liimatainen K."/>
            <person name="Lipzen A."/>
            <person name="Lukacs Z."/>
            <person name="Mihaltcheva S."/>
            <person name="Morgado L.N."/>
            <person name="Niskanen T."/>
            <person name="Noordeloos M.E."/>
            <person name="Ohm R.A."/>
            <person name="Ortiz-Santana B."/>
            <person name="Ovrebo C."/>
            <person name="Racz N."/>
            <person name="Riley R."/>
            <person name="Savchenko A."/>
            <person name="Shiryaev A."/>
            <person name="Soop K."/>
            <person name="Spirin V."/>
            <person name="Szebenyi C."/>
            <person name="Tomsovsky M."/>
            <person name="Tulloss R.E."/>
            <person name="Uehling J."/>
            <person name="Grigoriev I.V."/>
            <person name="Vagvolgyi C."/>
            <person name="Papp T."/>
            <person name="Martin F.M."/>
            <person name="Miettinen O."/>
            <person name="Hibbett D.S."/>
            <person name="Nagy L.G."/>
        </authorList>
    </citation>
    <scope>NUCLEOTIDE SEQUENCE [LARGE SCALE GENOMIC DNA]</scope>
    <source>
        <strain evidence="1 2">NL-1719</strain>
    </source>
</reference>
<proteinExistence type="predicted"/>